<reference evidence="1 2" key="1">
    <citation type="journal article" date="2020" name="Mol. Plant">
        <title>The Chromosome-Based Rubber Tree Genome Provides New Insights into Spurge Genome Evolution and Rubber Biosynthesis.</title>
        <authorList>
            <person name="Liu J."/>
            <person name="Shi C."/>
            <person name="Shi C.C."/>
            <person name="Li W."/>
            <person name="Zhang Q.J."/>
            <person name="Zhang Y."/>
            <person name="Li K."/>
            <person name="Lu H.F."/>
            <person name="Shi C."/>
            <person name="Zhu S.T."/>
            <person name="Xiao Z.Y."/>
            <person name="Nan H."/>
            <person name="Yue Y."/>
            <person name="Zhu X.G."/>
            <person name="Wu Y."/>
            <person name="Hong X.N."/>
            <person name="Fan G.Y."/>
            <person name="Tong Y."/>
            <person name="Zhang D."/>
            <person name="Mao C.L."/>
            <person name="Liu Y.L."/>
            <person name="Hao S.J."/>
            <person name="Liu W.Q."/>
            <person name="Lv M.Q."/>
            <person name="Zhang H.B."/>
            <person name="Liu Y."/>
            <person name="Hu-Tang G.R."/>
            <person name="Wang J.P."/>
            <person name="Wang J.H."/>
            <person name="Sun Y.H."/>
            <person name="Ni S.B."/>
            <person name="Chen W.B."/>
            <person name="Zhang X.C."/>
            <person name="Jiao Y.N."/>
            <person name="Eichler E.E."/>
            <person name="Li G.H."/>
            <person name="Liu X."/>
            <person name="Gao L.Z."/>
        </authorList>
    </citation>
    <scope>NUCLEOTIDE SEQUENCE [LARGE SCALE GENOMIC DNA]</scope>
    <source>
        <strain evidence="2">cv. GT1</strain>
        <tissue evidence="1">Leaf</tissue>
    </source>
</reference>
<sequence>MPSNLVGKADLNAYRIACFKLVSILARNDPYEGVSIDKVYLNLTDSTEAMLKKSPPHGLEVLVKEIPKSHVLGHENEVCGNAF</sequence>
<dbReference type="Proteomes" id="UP000467840">
    <property type="component" value="Chromosome 16"/>
</dbReference>
<dbReference type="EMBL" id="JAAGAX010000009">
    <property type="protein sequence ID" value="KAF2302788.1"/>
    <property type="molecule type" value="Genomic_DNA"/>
</dbReference>
<comment type="caution">
    <text evidence="1">The sequence shown here is derived from an EMBL/GenBank/DDBJ whole genome shotgun (WGS) entry which is preliminary data.</text>
</comment>
<name>A0A6A6LRA4_HEVBR</name>
<keyword evidence="2" id="KW-1185">Reference proteome</keyword>
<dbReference type="InterPro" id="IPR043128">
    <property type="entry name" value="Rev_trsase/Diguanyl_cyclase"/>
</dbReference>
<evidence type="ECO:0000313" key="1">
    <source>
        <dbReference type="EMBL" id="KAF2302788.1"/>
    </source>
</evidence>
<gene>
    <name evidence="1" type="ORF">GH714_008404</name>
</gene>
<accession>A0A6A6LRA4</accession>
<organism evidence="1 2">
    <name type="scientific">Hevea brasiliensis</name>
    <name type="common">Para rubber tree</name>
    <name type="synonym">Siphonia brasiliensis</name>
    <dbReference type="NCBI Taxonomy" id="3981"/>
    <lineage>
        <taxon>Eukaryota</taxon>
        <taxon>Viridiplantae</taxon>
        <taxon>Streptophyta</taxon>
        <taxon>Embryophyta</taxon>
        <taxon>Tracheophyta</taxon>
        <taxon>Spermatophyta</taxon>
        <taxon>Magnoliopsida</taxon>
        <taxon>eudicotyledons</taxon>
        <taxon>Gunneridae</taxon>
        <taxon>Pentapetalae</taxon>
        <taxon>rosids</taxon>
        <taxon>fabids</taxon>
        <taxon>Malpighiales</taxon>
        <taxon>Euphorbiaceae</taxon>
        <taxon>Crotonoideae</taxon>
        <taxon>Micrandreae</taxon>
        <taxon>Hevea</taxon>
    </lineage>
</organism>
<dbReference type="Gene3D" id="3.30.70.270">
    <property type="match status" value="1"/>
</dbReference>
<evidence type="ECO:0008006" key="3">
    <source>
        <dbReference type="Google" id="ProtNLM"/>
    </source>
</evidence>
<proteinExistence type="predicted"/>
<evidence type="ECO:0000313" key="2">
    <source>
        <dbReference type="Proteomes" id="UP000467840"/>
    </source>
</evidence>
<protein>
    <recommendedName>
        <fullName evidence="3">UmuC domain-containing protein</fullName>
    </recommendedName>
</protein>
<dbReference type="AlphaFoldDB" id="A0A6A6LRA4"/>